<feature type="domain" description="Histidine kinase/HSP90-like ATPase" evidence="2">
    <location>
        <begin position="122"/>
        <end position="235"/>
    </location>
</feature>
<evidence type="ECO:0000259" key="2">
    <source>
        <dbReference type="Pfam" id="PF13581"/>
    </source>
</evidence>
<dbReference type="Gene3D" id="3.30.565.10">
    <property type="entry name" value="Histidine kinase-like ATPase, C-terminal domain"/>
    <property type="match status" value="1"/>
</dbReference>
<dbReference type="InterPro" id="IPR003594">
    <property type="entry name" value="HATPase_dom"/>
</dbReference>
<organism evidence="3 4">
    <name type="scientific">Streptomyces polygonati</name>
    <dbReference type="NCBI Taxonomy" id="1617087"/>
    <lineage>
        <taxon>Bacteria</taxon>
        <taxon>Bacillati</taxon>
        <taxon>Actinomycetota</taxon>
        <taxon>Actinomycetes</taxon>
        <taxon>Kitasatosporales</taxon>
        <taxon>Streptomycetaceae</taxon>
        <taxon>Streptomyces</taxon>
    </lineage>
</organism>
<dbReference type="Pfam" id="PF13581">
    <property type="entry name" value="HATPase_c_2"/>
    <property type="match status" value="1"/>
</dbReference>
<dbReference type="PANTHER" id="PTHR35526:SF3">
    <property type="entry name" value="ANTI-SIGMA-F FACTOR RSBW"/>
    <property type="match status" value="1"/>
</dbReference>
<reference evidence="4" key="1">
    <citation type="journal article" date="2019" name="Int. J. Syst. Evol. Microbiol.">
        <title>The Global Catalogue of Microorganisms (GCM) 10K type strain sequencing project: providing services to taxonomists for standard genome sequencing and annotation.</title>
        <authorList>
            <consortium name="The Broad Institute Genomics Platform"/>
            <consortium name="The Broad Institute Genome Sequencing Center for Infectious Disease"/>
            <person name="Wu L."/>
            <person name="Ma J."/>
        </authorList>
    </citation>
    <scope>NUCLEOTIDE SEQUENCE [LARGE SCALE GENOMIC DNA]</scope>
    <source>
        <strain evidence="4">CGMCC 4.7237</strain>
    </source>
</reference>
<dbReference type="RefSeq" id="WP_386431548.1">
    <property type="nucleotide sequence ID" value="NZ_JBHSBB010000014.1"/>
</dbReference>
<dbReference type="CDD" id="cd16936">
    <property type="entry name" value="HATPase_RsbW-like"/>
    <property type="match status" value="1"/>
</dbReference>
<name>A0ABV8HPX2_9ACTN</name>
<proteinExistence type="predicted"/>
<accession>A0ABV8HPX2</accession>
<sequence length="250" mass="26935">MTEVSTTHGLKPPESDQASALRLLPWMNLEGRPAYLSTNGGFLSGLADEIEELQLGSAVDVFDAVHGVLDNPHASPEELRFAARRLHESLGDTLRVALSRGLRGLSPTGEVAPVVVERWAYNPQSVGEARHELRRALEAWGLDALAETAELVLSELLTNAVRHARPSLEGEIETRYERGEGGVRIEVHDANETWPLLQKPSEEGESGRGLALVDALTASRWGVSEREGAGKLVWAIVADAGADEPFAVAG</sequence>
<protein>
    <submittedName>
        <fullName evidence="3">ATP-binding protein</fullName>
    </submittedName>
</protein>
<keyword evidence="4" id="KW-1185">Reference proteome</keyword>
<dbReference type="Proteomes" id="UP001595765">
    <property type="component" value="Unassembled WGS sequence"/>
</dbReference>
<dbReference type="InterPro" id="IPR050267">
    <property type="entry name" value="Anti-sigma-factor_SerPK"/>
</dbReference>
<dbReference type="InterPro" id="IPR036890">
    <property type="entry name" value="HATPase_C_sf"/>
</dbReference>
<keyword evidence="1" id="KW-0723">Serine/threonine-protein kinase</keyword>
<dbReference type="GO" id="GO:0005524">
    <property type="term" value="F:ATP binding"/>
    <property type="evidence" value="ECO:0007669"/>
    <property type="project" value="UniProtKB-KW"/>
</dbReference>
<evidence type="ECO:0000313" key="4">
    <source>
        <dbReference type="Proteomes" id="UP001595765"/>
    </source>
</evidence>
<dbReference type="SUPFAM" id="SSF55874">
    <property type="entry name" value="ATPase domain of HSP90 chaperone/DNA topoisomerase II/histidine kinase"/>
    <property type="match status" value="1"/>
</dbReference>
<dbReference type="PANTHER" id="PTHR35526">
    <property type="entry name" value="ANTI-SIGMA-F FACTOR RSBW-RELATED"/>
    <property type="match status" value="1"/>
</dbReference>
<keyword evidence="3" id="KW-0547">Nucleotide-binding</keyword>
<keyword evidence="3" id="KW-0067">ATP-binding</keyword>
<evidence type="ECO:0000313" key="3">
    <source>
        <dbReference type="EMBL" id="MFC4034053.1"/>
    </source>
</evidence>
<comment type="caution">
    <text evidence="3">The sequence shown here is derived from an EMBL/GenBank/DDBJ whole genome shotgun (WGS) entry which is preliminary data.</text>
</comment>
<evidence type="ECO:0000256" key="1">
    <source>
        <dbReference type="ARBA" id="ARBA00022527"/>
    </source>
</evidence>
<keyword evidence="1" id="KW-0808">Transferase</keyword>
<dbReference type="EMBL" id="JBHSBB010000014">
    <property type="protein sequence ID" value="MFC4034053.1"/>
    <property type="molecule type" value="Genomic_DNA"/>
</dbReference>
<keyword evidence="1" id="KW-0418">Kinase</keyword>
<gene>
    <name evidence="3" type="ORF">ACFO3J_21615</name>
</gene>